<sequence length="96" mass="11272">MYESLETLTDPLIRIRLEGMYRELSNTDSNYKLLVLESDEFFQQLRSVLPEDQQKASFLYEDAQLSLQAILERSIYLQGFKDALYLFNELQISSHG</sequence>
<name>A0A7X2L4Q9_9BACL</name>
<dbReference type="Proteomes" id="UP000463051">
    <property type="component" value="Unassembled WGS sequence"/>
</dbReference>
<accession>A0A7X2L4Q9</accession>
<proteinExistence type="predicted"/>
<protein>
    <submittedName>
        <fullName evidence="1">Uncharacterized protein</fullName>
    </submittedName>
</protein>
<organism evidence="1 2">
    <name type="scientific">Paenibacillus monticola</name>
    <dbReference type="NCBI Taxonomy" id="2666075"/>
    <lineage>
        <taxon>Bacteria</taxon>
        <taxon>Bacillati</taxon>
        <taxon>Bacillota</taxon>
        <taxon>Bacilli</taxon>
        <taxon>Bacillales</taxon>
        <taxon>Paenibacillaceae</taxon>
        <taxon>Paenibacillus</taxon>
    </lineage>
</organism>
<evidence type="ECO:0000313" key="2">
    <source>
        <dbReference type="Proteomes" id="UP000463051"/>
    </source>
</evidence>
<comment type="caution">
    <text evidence="1">The sequence shown here is derived from an EMBL/GenBank/DDBJ whole genome shotgun (WGS) entry which is preliminary data.</text>
</comment>
<dbReference type="RefSeq" id="WP_154121113.1">
    <property type="nucleotide sequence ID" value="NZ_WJXB01000010.1"/>
</dbReference>
<gene>
    <name evidence="1" type="ORF">GJB61_21670</name>
</gene>
<dbReference type="EMBL" id="WJXB01000010">
    <property type="protein sequence ID" value="MRN55596.1"/>
    <property type="molecule type" value="Genomic_DNA"/>
</dbReference>
<keyword evidence="2" id="KW-1185">Reference proteome</keyword>
<reference evidence="1 2" key="1">
    <citation type="submission" date="2019-11" db="EMBL/GenBank/DDBJ databases">
        <title>Paenibacillus monticola sp. nov., a novel PGPR strain isolated from mountain sample in China.</title>
        <authorList>
            <person name="Zhao Q."/>
            <person name="Li H.-P."/>
            <person name="Zhang J.-L."/>
        </authorList>
    </citation>
    <scope>NUCLEOTIDE SEQUENCE [LARGE SCALE GENOMIC DNA]</scope>
    <source>
        <strain evidence="1 2">LC-T2</strain>
    </source>
</reference>
<evidence type="ECO:0000313" key="1">
    <source>
        <dbReference type="EMBL" id="MRN55596.1"/>
    </source>
</evidence>
<dbReference type="AlphaFoldDB" id="A0A7X2L4Q9"/>